<evidence type="ECO:0000313" key="3">
    <source>
        <dbReference type="Proteomes" id="UP001183535"/>
    </source>
</evidence>
<feature type="compositionally biased region" description="Basic residues" evidence="1">
    <location>
        <begin position="141"/>
        <end position="152"/>
    </location>
</feature>
<evidence type="ECO:0000313" key="2">
    <source>
        <dbReference type="EMBL" id="MDT0440252.1"/>
    </source>
</evidence>
<reference evidence="3" key="1">
    <citation type="submission" date="2023-07" db="EMBL/GenBank/DDBJ databases">
        <title>30 novel species of actinomycetes from the DSMZ collection.</title>
        <authorList>
            <person name="Nouioui I."/>
        </authorList>
    </citation>
    <scope>NUCLEOTIDE SEQUENCE [LARGE SCALE GENOMIC DNA]</scope>
    <source>
        <strain evidence="3">DSM 41981</strain>
    </source>
</reference>
<dbReference type="Proteomes" id="UP001183535">
    <property type="component" value="Unassembled WGS sequence"/>
</dbReference>
<protein>
    <submittedName>
        <fullName evidence="2">Uncharacterized protein</fullName>
    </submittedName>
</protein>
<dbReference type="AlphaFoldDB" id="A0ABD5EZQ9"/>
<dbReference type="EMBL" id="JAVRES010000040">
    <property type="protein sequence ID" value="MDT0440252.1"/>
    <property type="molecule type" value="Genomic_DNA"/>
</dbReference>
<proteinExistence type="predicted"/>
<gene>
    <name evidence="2" type="ORF">RM877_36955</name>
</gene>
<keyword evidence="3" id="KW-1185">Reference proteome</keyword>
<evidence type="ECO:0000256" key="1">
    <source>
        <dbReference type="SAM" id="MobiDB-lite"/>
    </source>
</evidence>
<feature type="region of interest" description="Disordered" evidence="1">
    <location>
        <begin position="129"/>
        <end position="152"/>
    </location>
</feature>
<name>A0ABD5EZQ9_9ACTN</name>
<comment type="caution">
    <text evidence="2">The sequence shown here is derived from an EMBL/GenBank/DDBJ whole genome shotgun (WGS) entry which is preliminary data.</text>
</comment>
<accession>A0ABD5EZQ9</accession>
<organism evidence="2 3">
    <name type="scientific">Streptomyces doudnae</name>
    <dbReference type="NCBI Taxonomy" id="3075536"/>
    <lineage>
        <taxon>Bacteria</taxon>
        <taxon>Bacillati</taxon>
        <taxon>Actinomycetota</taxon>
        <taxon>Actinomycetes</taxon>
        <taxon>Kitasatosporales</taxon>
        <taxon>Streptomycetaceae</taxon>
        <taxon>Streptomyces</taxon>
    </lineage>
</organism>
<sequence length="152" mass="16526">MTPQTDRPPVEAALALPARSSLDGERAAGRVCVWGGEALTIDTAVLLDEQRDGGAAWFPRACRRCTAQRAHQALVAHVPMCERCRDEARPDCALGEELRRLVAAHTPVRYCASCARQIGPGEEFERHLTQAPSGTGGAAHYTHRACPSRRSR</sequence>
<dbReference type="RefSeq" id="WP_176729761.1">
    <property type="nucleotide sequence ID" value="NZ_JAVRES010000040.1"/>
</dbReference>